<dbReference type="CDD" id="cd03811">
    <property type="entry name" value="GT4_GT28_WabH-like"/>
    <property type="match status" value="1"/>
</dbReference>
<evidence type="ECO:0000313" key="3">
    <source>
        <dbReference type="EMBL" id="ENU25620.1"/>
    </source>
</evidence>
<dbReference type="PANTHER" id="PTHR12526:SF630">
    <property type="entry name" value="GLYCOSYLTRANSFERASE"/>
    <property type="match status" value="1"/>
</dbReference>
<organism evidence="3 4">
    <name type="scientific">Acinetobacter modestus</name>
    <dbReference type="NCBI Taxonomy" id="1776740"/>
    <lineage>
        <taxon>Bacteria</taxon>
        <taxon>Pseudomonadati</taxon>
        <taxon>Pseudomonadota</taxon>
        <taxon>Gammaproteobacteria</taxon>
        <taxon>Moraxellales</taxon>
        <taxon>Moraxellaceae</taxon>
        <taxon>Acinetobacter</taxon>
    </lineage>
</organism>
<dbReference type="Pfam" id="PF13439">
    <property type="entry name" value="Glyco_transf_4"/>
    <property type="match status" value="1"/>
</dbReference>
<dbReference type="PANTHER" id="PTHR12526">
    <property type="entry name" value="GLYCOSYLTRANSFERASE"/>
    <property type="match status" value="1"/>
</dbReference>
<dbReference type="SUPFAM" id="SSF53756">
    <property type="entry name" value="UDP-Glycosyltransferase/glycogen phosphorylase"/>
    <property type="match status" value="1"/>
</dbReference>
<feature type="domain" description="Glycosyl transferase family 1" evidence="1">
    <location>
        <begin position="199"/>
        <end position="343"/>
    </location>
</feature>
<keyword evidence="4" id="KW-1185">Reference proteome</keyword>
<evidence type="ECO:0000259" key="2">
    <source>
        <dbReference type="Pfam" id="PF13439"/>
    </source>
</evidence>
<dbReference type="InterPro" id="IPR001296">
    <property type="entry name" value="Glyco_trans_1"/>
</dbReference>
<name>A0ABN0JJZ8_9GAMM</name>
<evidence type="ECO:0000259" key="1">
    <source>
        <dbReference type="Pfam" id="PF00534"/>
    </source>
</evidence>
<comment type="caution">
    <text evidence="3">The sequence shown here is derived from an EMBL/GenBank/DDBJ whole genome shotgun (WGS) entry which is preliminary data.</text>
</comment>
<evidence type="ECO:0000313" key="4">
    <source>
        <dbReference type="Proteomes" id="UP000013190"/>
    </source>
</evidence>
<reference evidence="3 4" key="2">
    <citation type="journal article" date="2016" name="Int. J. Syst. Evol. Microbiol.">
        <title>Taxonomy of haemolytic and/or proteolytic strains of the genus Acinetobacter with the proposal of Acinetobacter courvalinii sp. nov. (genomic species 14 sensu Bouvet &amp; Jeanjean), Acinetobacter dispersus sp. nov. (genomic species 17), Acinetobacter modestus sp. nov., Acinetobacter proteolyticus sp. nov. and Acinetobacter vivianii sp. nov.</title>
        <authorList>
            <person name="Nemec A."/>
            <person name="Radolfova-Krizova L."/>
            <person name="Maixnerova M."/>
            <person name="Vrestiakova E."/>
            <person name="Jezek P."/>
            <person name="Sedo O."/>
        </authorList>
    </citation>
    <scope>NUCLEOTIDE SEQUENCE [LARGE SCALE GENOMIC DNA]</scope>
    <source>
        <strain evidence="3 4">NIPH 236</strain>
    </source>
</reference>
<gene>
    <name evidence="3" type="ORF">F992_03364</name>
</gene>
<feature type="domain" description="Glycosyltransferase subfamily 4-like N-terminal" evidence="2">
    <location>
        <begin position="14"/>
        <end position="191"/>
    </location>
</feature>
<dbReference type="RefSeq" id="WP_004664819.1">
    <property type="nucleotide sequence ID" value="NZ_BMDV01000004.1"/>
</dbReference>
<dbReference type="GeneID" id="92836700"/>
<protein>
    <recommendedName>
        <fullName evidence="5">Glycosyltransferase</fullName>
    </recommendedName>
</protein>
<dbReference type="EMBL" id="APOJ01000032">
    <property type="protein sequence ID" value="ENU25620.1"/>
    <property type="molecule type" value="Genomic_DNA"/>
</dbReference>
<dbReference type="Pfam" id="PF00534">
    <property type="entry name" value="Glycos_transf_1"/>
    <property type="match status" value="1"/>
</dbReference>
<proteinExistence type="predicted"/>
<accession>A0ABN0JJZ8</accession>
<dbReference type="Gene3D" id="3.40.50.2000">
    <property type="entry name" value="Glycogen Phosphorylase B"/>
    <property type="match status" value="2"/>
</dbReference>
<sequence>MKKILFIQDALYGGGVERITIDIAKKFIDLGYKVSYAILDSSNIGMQLPKEVKQINIDVDSYFMSGNLWRNKNKTLDKNKQEEIQNIIKTMNPDLLLIGHYRSLWLSTFIEHPNTWYWIHGDIIHLEEKQTNNLFRYIKEKRRIYIERKIFNNLFHNKNILVVNHDIKNTYKKYNPNIKIKCIPNGIDVNRLISSIPDITEKIWDTIFVGRLSKEKQPEISLIAFAKSGLNGRMAFVGDGDLLESLKQLAHTLNIQNRIDFLGWKENPAAYIKQSKTLILSSLTEGSPLVIAESISLNVPVIAFNCSSGIRYQLNSIELQKGLVEPQNIEKLAQKLFEITHSPYQITEEDKLRLTIDHMFNEFLNIL</sequence>
<dbReference type="Proteomes" id="UP000013190">
    <property type="component" value="Unassembled WGS sequence"/>
</dbReference>
<reference evidence="4" key="1">
    <citation type="submission" date="2013-02" db="EMBL/GenBank/DDBJ databases">
        <title>The Genome Sequence of Acinetobacter sp. NIPH 236.</title>
        <authorList>
            <consortium name="The Broad Institute Genome Sequencing Platform"/>
            <consortium name="The Broad Institute Genome Sequencing Center for Infectious Disease"/>
            <person name="Cerqueira G."/>
            <person name="Feldgarden M."/>
            <person name="Courvalin P."/>
            <person name="Perichon B."/>
            <person name="Grillot-Courvalin C."/>
            <person name="Clermont D."/>
            <person name="Rocha E."/>
            <person name="Yoon E.-J."/>
            <person name="Nemec A."/>
            <person name="Walker B."/>
            <person name="Young S.K."/>
            <person name="Zeng Q."/>
            <person name="Gargeya S."/>
            <person name="Fitzgerald M."/>
            <person name="Haas B."/>
            <person name="Abouelleil A."/>
            <person name="Alvarado L."/>
            <person name="Arachchi H.M."/>
            <person name="Berlin A.M."/>
            <person name="Chapman S.B."/>
            <person name="Dewar J."/>
            <person name="Goldberg J."/>
            <person name="Griggs A."/>
            <person name="Gujja S."/>
            <person name="Hansen M."/>
            <person name="Howarth C."/>
            <person name="Imamovic A."/>
            <person name="Larimer J."/>
            <person name="McCowan C."/>
            <person name="Murphy C."/>
            <person name="Neiman D."/>
            <person name="Pearson M."/>
            <person name="Priest M."/>
            <person name="Roberts A."/>
            <person name="Saif S."/>
            <person name="Shea T."/>
            <person name="Sisk P."/>
            <person name="Sykes S."/>
            <person name="Wortman J."/>
            <person name="Nusbaum C."/>
            <person name="Birren B."/>
        </authorList>
    </citation>
    <scope>NUCLEOTIDE SEQUENCE [LARGE SCALE GENOMIC DNA]</scope>
    <source>
        <strain evidence="4">NIPH 236</strain>
    </source>
</reference>
<dbReference type="InterPro" id="IPR028098">
    <property type="entry name" value="Glyco_trans_4-like_N"/>
</dbReference>
<evidence type="ECO:0008006" key="5">
    <source>
        <dbReference type="Google" id="ProtNLM"/>
    </source>
</evidence>